<dbReference type="RefSeq" id="WP_062710297.1">
    <property type="nucleotide sequence ID" value="NZ_CAWRCI010000022.1"/>
</dbReference>
<gene>
    <name evidence="1" type="ORF">GMA8713_02585</name>
</gene>
<name>A0A128F968_9GAMM</name>
<evidence type="ECO:0000313" key="1">
    <source>
        <dbReference type="EMBL" id="CZF83322.1"/>
    </source>
</evidence>
<dbReference type="Proteomes" id="UP000073601">
    <property type="component" value="Unassembled WGS sequence"/>
</dbReference>
<dbReference type="InterPro" id="IPR016872">
    <property type="entry name" value="UCP028160"/>
</dbReference>
<organism evidence="1 2">
    <name type="scientific">Grimontia marina</name>
    <dbReference type="NCBI Taxonomy" id="646534"/>
    <lineage>
        <taxon>Bacteria</taxon>
        <taxon>Pseudomonadati</taxon>
        <taxon>Pseudomonadota</taxon>
        <taxon>Gammaproteobacteria</taxon>
        <taxon>Vibrionales</taxon>
        <taxon>Vibrionaceae</taxon>
        <taxon>Grimontia</taxon>
    </lineage>
</organism>
<dbReference type="Pfam" id="PF07356">
    <property type="entry name" value="DUF1481"/>
    <property type="match status" value="1"/>
</dbReference>
<protein>
    <submittedName>
        <fullName evidence="1">Uncharacterized protein</fullName>
    </submittedName>
</protein>
<dbReference type="PIRSF" id="PIRSF028160">
    <property type="entry name" value="UCP028160"/>
    <property type="match status" value="1"/>
</dbReference>
<keyword evidence="2" id="KW-1185">Reference proteome</keyword>
<dbReference type="EMBL" id="FIZY01000022">
    <property type="protein sequence ID" value="CZF83322.1"/>
    <property type="molecule type" value="Genomic_DNA"/>
</dbReference>
<dbReference type="AlphaFoldDB" id="A0A128F968"/>
<dbReference type="OrthoDB" id="5915262at2"/>
<evidence type="ECO:0000313" key="2">
    <source>
        <dbReference type="Proteomes" id="UP000073601"/>
    </source>
</evidence>
<accession>A0A128F968</accession>
<sequence>MRVKASLLVSSLILTLAGCSSTEKIQPPVQTVTASVQGDATSIFWLDERQRFPETLTETVMMGDYGQYSSEYRWRKGVVREIQREGNTLIDGELKHQSILIRYDSEGQAVYQQYRLDGTLLPIRSTELIRYYQQAEKALETAKALGKNNKSFFQGYWNEGVFEECGSGEVKTLKFSAEFPDYILHRLKKEDNFIAAVGKVGRNTNTAETIIVLDNDSADCFERPEF</sequence>
<dbReference type="PROSITE" id="PS51257">
    <property type="entry name" value="PROKAR_LIPOPROTEIN"/>
    <property type="match status" value="1"/>
</dbReference>
<dbReference type="InterPro" id="IPR010858">
    <property type="entry name" value="DUF1481"/>
</dbReference>
<reference evidence="2" key="1">
    <citation type="submission" date="2016-02" db="EMBL/GenBank/DDBJ databases">
        <authorList>
            <person name="Rodrigo-Torres Lidia"/>
            <person name="Arahal R.David."/>
        </authorList>
    </citation>
    <scope>NUCLEOTIDE SEQUENCE [LARGE SCALE GENOMIC DNA]</scope>
    <source>
        <strain evidence="2">CECT 8713</strain>
    </source>
</reference>
<proteinExistence type="predicted"/>